<organism evidence="1 2">
    <name type="scientific">Yersinia pestis</name>
    <dbReference type="NCBI Taxonomy" id="632"/>
    <lineage>
        <taxon>Bacteria</taxon>
        <taxon>Pseudomonadati</taxon>
        <taxon>Pseudomonadota</taxon>
        <taxon>Gammaproteobacteria</taxon>
        <taxon>Enterobacterales</taxon>
        <taxon>Yersiniaceae</taxon>
        <taxon>Yersinia</taxon>
    </lineage>
</organism>
<keyword evidence="2" id="KW-1185">Reference proteome</keyword>
<gene>
    <name evidence="1" type="ordered locus">YPO0788</name>
</gene>
<accession>Q74RZ1</accession>
<dbReference type="PaxDb" id="214092-YPO0788"/>
<protein>
    <submittedName>
        <fullName evidence="1">Uncharacterized protein</fullName>
    </submittedName>
</protein>
<proteinExistence type="predicted"/>
<reference evidence="1 2" key="1">
    <citation type="journal article" date="2001" name="Nature">
        <title>Genome sequence of Yersinia pestis, the causative agent of plague.</title>
        <authorList>
            <person name="Parkhill J."/>
            <person name="Wren B.W."/>
            <person name="Thomson N.R."/>
            <person name="Titball R.W."/>
            <person name="Holden M.T.G."/>
            <person name="Prentice M.B."/>
            <person name="Sebaihia M."/>
            <person name="James K.D."/>
            <person name="Churcher C."/>
            <person name="Mungall K.L."/>
            <person name="Baker S."/>
            <person name="Basham D."/>
            <person name="Bentley S.D."/>
            <person name="Brooks K."/>
            <person name="Cerdeno-Tarraga A.M."/>
            <person name="Chillingworth T."/>
            <person name="Cronin A."/>
            <person name="Davies R.M."/>
            <person name="Davis P."/>
            <person name="Dougan G."/>
            <person name="Feltwell T."/>
            <person name="Hamlin N."/>
            <person name="Holroyd S."/>
            <person name="Jagels K."/>
            <person name="Leather S."/>
            <person name="Karlyshev A.V."/>
            <person name="Moule S."/>
            <person name="Oyston P.C.F."/>
            <person name="Quail M."/>
            <person name="Rutherford K."/>
            <person name="Simmonds M."/>
            <person name="Skelton J."/>
            <person name="Stevens K."/>
            <person name="Whitehead S."/>
            <person name="Barrell B.G."/>
        </authorList>
    </citation>
    <scope>NUCLEOTIDE SEQUENCE [LARGE SCALE GENOMIC DNA]</scope>
    <source>
        <strain evidence="2">CO-92 / Biovar Orientalis</strain>
    </source>
</reference>
<evidence type="ECO:0000313" key="1">
    <source>
        <dbReference type="EMBL" id="CAL19460.1"/>
    </source>
</evidence>
<dbReference type="KEGG" id="ype:YPO0788"/>
<dbReference type="PIR" id="AB0097">
    <property type="entry name" value="AB0097"/>
</dbReference>
<accession>A0A2S9PII9</accession>
<accession>A0A3G5L1C3</accession>
<sequence length="63" mass="7325">MNTGSIYSLDERLFCEFYSFLRNLNPLSVDKNYIDGSLNNTRSETDIDHIIMQYIPVGNLLFC</sequence>
<name>A0A384KKD7_YERPE</name>
<dbReference type="Proteomes" id="UP000000815">
    <property type="component" value="Chromosome"/>
</dbReference>
<dbReference type="AlphaFoldDB" id="A0A384KKD7"/>
<dbReference type="STRING" id="214092.YPO0788"/>
<evidence type="ECO:0000313" key="2">
    <source>
        <dbReference type="Proteomes" id="UP000000815"/>
    </source>
</evidence>
<accession>A0A5P8YD60</accession>
<dbReference type="PATRIC" id="fig|632.151.peg.4047"/>
<dbReference type="EMBL" id="AL590842">
    <property type="protein sequence ID" value="CAL19460.1"/>
    <property type="molecule type" value="Genomic_DNA"/>
</dbReference>
<accession>A0A384KKD7</accession>